<dbReference type="EMBL" id="JAQQPM010000007">
    <property type="protein sequence ID" value="KAK2073509.1"/>
    <property type="molecule type" value="Genomic_DNA"/>
</dbReference>
<feature type="compositionally biased region" description="Gly residues" evidence="1">
    <location>
        <begin position="277"/>
        <end position="288"/>
    </location>
</feature>
<feature type="compositionally biased region" description="Acidic residues" evidence="1">
    <location>
        <begin position="48"/>
        <end position="60"/>
    </location>
</feature>
<protein>
    <recommendedName>
        <fullName evidence="4">RNA polymerase-associated protein LEO1</fullName>
    </recommendedName>
</protein>
<feature type="compositionally biased region" description="Basic and acidic residues" evidence="1">
    <location>
        <begin position="258"/>
        <end position="271"/>
    </location>
</feature>
<dbReference type="GO" id="GO:0006368">
    <property type="term" value="P:transcription elongation by RNA polymerase II"/>
    <property type="evidence" value="ECO:0007669"/>
    <property type="project" value="InterPro"/>
</dbReference>
<dbReference type="Pfam" id="PF04004">
    <property type="entry name" value="Leo1"/>
    <property type="match status" value="1"/>
</dbReference>
<evidence type="ECO:0008006" key="4">
    <source>
        <dbReference type="Google" id="ProtNLM"/>
    </source>
</evidence>
<evidence type="ECO:0000313" key="3">
    <source>
        <dbReference type="Proteomes" id="UP001217918"/>
    </source>
</evidence>
<sequence length="427" mass="47586">MSDSEDPISPIDEAAEDLFGDGDEENDGAAADPSPPPPAPRDAHQDQDQDEELLPTDENDHESTEYRSKHITQVPMYRHRAPKSTDGGIKSLRVPAFLKLWPIQYRPETWSPSAWELENAQHEKPMPEVLFRRDPHTGKLQSNTHLHRWSDGSVTLAVGDEQYEIQSKPLAPAPGRPYQEVQDAHYYAAAAHLTTNSLVIIGHFTEQFSVRPNKDVIDEAVEKLKADLAGSQKNRANEMIITTNEDPELQMKQEELAEKERMRAQRRRETAAARIDGFGGGGGGGRYKGGALSIGDLETGRRGGPAGRKRGAPGGPKNKHRKPEYDSDDELPSGTRRQEEYDLDDGFLVDSDEESGGGDDGEEEEEMLDEDEDDRPAPRAKKRQRTFEPADGDADGEPDHVDARVQAAERSGNHRRRHVINDDDEED</sequence>
<keyword evidence="3" id="KW-1185">Reference proteome</keyword>
<dbReference type="GO" id="GO:0032968">
    <property type="term" value="P:positive regulation of transcription elongation by RNA polymerase II"/>
    <property type="evidence" value="ECO:0007669"/>
    <property type="project" value="TreeGrafter"/>
</dbReference>
<feature type="region of interest" description="Disordered" evidence="1">
    <location>
        <begin position="258"/>
        <end position="427"/>
    </location>
</feature>
<organism evidence="2 3">
    <name type="scientific">Phyllachora maydis</name>
    <dbReference type="NCBI Taxonomy" id="1825666"/>
    <lineage>
        <taxon>Eukaryota</taxon>
        <taxon>Fungi</taxon>
        <taxon>Dikarya</taxon>
        <taxon>Ascomycota</taxon>
        <taxon>Pezizomycotina</taxon>
        <taxon>Sordariomycetes</taxon>
        <taxon>Sordariomycetidae</taxon>
        <taxon>Phyllachorales</taxon>
        <taxon>Phyllachoraceae</taxon>
        <taxon>Phyllachora</taxon>
    </lineage>
</organism>
<dbReference type="GO" id="GO:1990269">
    <property type="term" value="F:RNA polymerase II C-terminal domain phosphoserine binding"/>
    <property type="evidence" value="ECO:0007669"/>
    <property type="project" value="TreeGrafter"/>
</dbReference>
<feature type="compositionally biased region" description="Acidic residues" evidence="1">
    <location>
        <begin position="341"/>
        <end position="374"/>
    </location>
</feature>
<dbReference type="GO" id="GO:0016593">
    <property type="term" value="C:Cdc73/Paf1 complex"/>
    <property type="evidence" value="ECO:0007669"/>
    <property type="project" value="InterPro"/>
</dbReference>
<proteinExistence type="predicted"/>
<feature type="compositionally biased region" description="Acidic residues" evidence="1">
    <location>
        <begin position="13"/>
        <end position="27"/>
    </location>
</feature>
<feature type="region of interest" description="Disordered" evidence="1">
    <location>
        <begin position="1"/>
        <end position="89"/>
    </location>
</feature>
<dbReference type="PANTHER" id="PTHR23146">
    <property type="entry name" value="LEO1 PROTEIN"/>
    <property type="match status" value="1"/>
</dbReference>
<dbReference type="AlphaFoldDB" id="A0AAD9IA58"/>
<dbReference type="PANTHER" id="PTHR23146:SF0">
    <property type="entry name" value="RNA POLYMERASE-ASSOCIATED PROTEIN LEO1"/>
    <property type="match status" value="1"/>
</dbReference>
<evidence type="ECO:0000256" key="1">
    <source>
        <dbReference type="SAM" id="MobiDB-lite"/>
    </source>
</evidence>
<dbReference type="InterPro" id="IPR007149">
    <property type="entry name" value="Leo1"/>
</dbReference>
<evidence type="ECO:0000313" key="2">
    <source>
        <dbReference type="EMBL" id="KAK2073509.1"/>
    </source>
</evidence>
<comment type="caution">
    <text evidence="2">The sequence shown here is derived from an EMBL/GenBank/DDBJ whole genome shotgun (WGS) entry which is preliminary data.</text>
</comment>
<reference evidence="2" key="1">
    <citation type="journal article" date="2023" name="Mol. Plant Microbe Interact.">
        <title>Elucidating the Obligate Nature and Biological Capacity of an Invasive Fungal Corn Pathogen.</title>
        <authorList>
            <person name="MacCready J.S."/>
            <person name="Roggenkamp E.M."/>
            <person name="Gdanetz K."/>
            <person name="Chilvers M.I."/>
        </authorList>
    </citation>
    <scope>NUCLEOTIDE SEQUENCE</scope>
    <source>
        <strain evidence="2">PM02</strain>
    </source>
</reference>
<name>A0AAD9IA58_9PEZI</name>
<accession>A0AAD9IA58</accession>
<feature type="compositionally biased region" description="Basic residues" evidence="1">
    <location>
        <begin position="307"/>
        <end position="322"/>
    </location>
</feature>
<dbReference type="Proteomes" id="UP001217918">
    <property type="component" value="Unassembled WGS sequence"/>
</dbReference>
<gene>
    <name evidence="2" type="ORF">P8C59_007791</name>
</gene>